<evidence type="ECO:0000313" key="2">
    <source>
        <dbReference type="EMBL" id="KKT35056.1"/>
    </source>
</evidence>
<dbReference type="EMBL" id="LCHN01000023">
    <property type="protein sequence ID" value="KKT35056.1"/>
    <property type="molecule type" value="Genomic_DNA"/>
</dbReference>
<proteinExistence type="predicted"/>
<protein>
    <submittedName>
        <fullName evidence="2">Uncharacterized protein</fullName>
    </submittedName>
</protein>
<comment type="caution">
    <text evidence="2">The sequence shown here is derived from an EMBL/GenBank/DDBJ whole genome shotgun (WGS) entry which is preliminary data.</text>
</comment>
<keyword evidence="1" id="KW-0812">Transmembrane</keyword>
<reference evidence="2 3" key="1">
    <citation type="journal article" date="2015" name="Nature">
        <title>rRNA introns, odd ribosomes, and small enigmatic genomes across a large radiation of phyla.</title>
        <authorList>
            <person name="Brown C.T."/>
            <person name="Hug L.A."/>
            <person name="Thomas B.C."/>
            <person name="Sharon I."/>
            <person name="Castelle C.J."/>
            <person name="Singh A."/>
            <person name="Wilkins M.J."/>
            <person name="Williams K.H."/>
            <person name="Banfield J.F."/>
        </authorList>
    </citation>
    <scope>NUCLEOTIDE SEQUENCE [LARGE SCALE GENOMIC DNA]</scope>
</reference>
<keyword evidence="1" id="KW-1133">Transmembrane helix</keyword>
<feature type="transmembrane region" description="Helical" evidence="1">
    <location>
        <begin position="121"/>
        <end position="143"/>
    </location>
</feature>
<evidence type="ECO:0000313" key="3">
    <source>
        <dbReference type="Proteomes" id="UP000034069"/>
    </source>
</evidence>
<organism evidence="2 3">
    <name type="scientific">Candidatus Collierbacteria bacterium GW2011_GWA1_44_12</name>
    <dbReference type="NCBI Taxonomy" id="1618376"/>
    <lineage>
        <taxon>Bacteria</taxon>
        <taxon>Candidatus Collieribacteriota</taxon>
    </lineage>
</organism>
<gene>
    <name evidence="2" type="ORF">UW23_C0023G0009</name>
</gene>
<feature type="transmembrane region" description="Helical" evidence="1">
    <location>
        <begin position="164"/>
        <end position="181"/>
    </location>
</feature>
<accession>A0A0G1GJC4</accession>
<feature type="transmembrane region" description="Helical" evidence="1">
    <location>
        <begin position="95"/>
        <end position="115"/>
    </location>
</feature>
<sequence>MKNKLVLHQIALIGVLLFLSIWKLFTGGMIFGADMIWWWLGAILGFVIVFADRLVYVLLMNEEPLSRKFGDMFSKGHYLNSMEALLSERHEQKELVMRSALFILVWVILALFAATSVGNPFARGFVLGIGTHLIFDLISDYTGDRRRLGMWFWQVKRELPENEKSVFVWVMAVAYVFLAFTL</sequence>
<keyword evidence="1" id="KW-0472">Membrane</keyword>
<dbReference type="AlphaFoldDB" id="A0A0G1GJC4"/>
<dbReference type="Proteomes" id="UP000034069">
    <property type="component" value="Unassembled WGS sequence"/>
</dbReference>
<feature type="transmembrane region" description="Helical" evidence="1">
    <location>
        <begin position="37"/>
        <end position="59"/>
    </location>
</feature>
<evidence type="ECO:0000256" key="1">
    <source>
        <dbReference type="SAM" id="Phobius"/>
    </source>
</evidence>
<name>A0A0G1GJC4_9BACT</name>